<evidence type="ECO:0000256" key="2">
    <source>
        <dbReference type="ARBA" id="ARBA00022614"/>
    </source>
</evidence>
<keyword evidence="2" id="KW-0433">Leucine-rich repeat</keyword>
<comment type="caution">
    <text evidence="10">The sequence shown here is derived from an EMBL/GenBank/DDBJ whole genome shotgun (WGS) entry which is preliminary data.</text>
</comment>
<keyword evidence="5" id="KW-0508">mRNA splicing</keyword>
<dbReference type="PANTHER" id="PTHR10552:SF6">
    <property type="entry name" value="U2 SMALL NUCLEAR RIBONUCLEOPROTEIN A"/>
    <property type="match status" value="1"/>
</dbReference>
<dbReference type="GO" id="GO:0000398">
    <property type="term" value="P:mRNA splicing, via spliceosome"/>
    <property type="evidence" value="ECO:0007669"/>
    <property type="project" value="InterPro"/>
</dbReference>
<evidence type="ECO:0000256" key="1">
    <source>
        <dbReference type="ARBA" id="ARBA00004123"/>
    </source>
</evidence>
<feature type="domain" description="U2A'/phosphoprotein 32 family A C-terminal" evidence="9">
    <location>
        <begin position="128"/>
        <end position="146"/>
    </location>
</feature>
<dbReference type="PANTHER" id="PTHR10552">
    <property type="entry name" value="U2 SMALL NUCLEAR RIBONUCLEOPROTEIN A"/>
    <property type="match status" value="1"/>
</dbReference>
<keyword evidence="4" id="KW-0677">Repeat</keyword>
<feature type="compositionally biased region" description="Polar residues" evidence="8">
    <location>
        <begin position="176"/>
        <end position="197"/>
    </location>
</feature>
<protein>
    <recommendedName>
        <fullName evidence="9">U2A'/phosphoprotein 32 family A C-terminal domain-containing protein</fullName>
    </recommendedName>
</protein>
<keyword evidence="3" id="KW-0747">Spliceosome</keyword>
<evidence type="ECO:0000256" key="3">
    <source>
        <dbReference type="ARBA" id="ARBA00022728"/>
    </source>
</evidence>
<dbReference type="Pfam" id="PF14580">
    <property type="entry name" value="LRR_9"/>
    <property type="match status" value="1"/>
</dbReference>
<feature type="region of interest" description="Disordered" evidence="8">
    <location>
        <begin position="251"/>
        <end position="287"/>
    </location>
</feature>
<proteinExistence type="inferred from homology"/>
<keyword evidence="11" id="KW-1185">Reference proteome</keyword>
<evidence type="ECO:0000313" key="10">
    <source>
        <dbReference type="EMBL" id="KAK7343211.1"/>
    </source>
</evidence>
<dbReference type="InterPro" id="IPR001611">
    <property type="entry name" value="Leu-rich_rpt"/>
</dbReference>
<sequence>MVRLTADLIWKSPHFFNAIKERELDLRGNKIAVIENLGATEDQFDTIDLSDNEIVKLENLPYLNRLGTILINNNRITRINPNIGEFLPKLHTLVLTNNRIVNLVEIDPLAFLPKLQFLSLLDNNITKKANYRLYVINKLKSLRVLDFKKVKNKERMEAQSLFASKEVIEEDQRTPAKTFTRGETPNVSEATDEQQTPKVVAATPEQITAIKAAIVNSQTLEEVARLEKALKSGQLPADLKGLNENIMLDNVNEKHEDMIHDDKGQADGESNDTQEQRNTDSASMDQD</sequence>
<reference evidence="10 11" key="1">
    <citation type="submission" date="2024-01" db="EMBL/GenBank/DDBJ databases">
        <title>The genomes of 5 underutilized Papilionoideae crops provide insights into root nodulation and disease resistanc.</title>
        <authorList>
            <person name="Jiang F."/>
        </authorList>
    </citation>
    <scope>NUCLEOTIDE SEQUENCE [LARGE SCALE GENOMIC DNA]</scope>
    <source>
        <strain evidence="10">LVBAO_FW01</strain>
        <tissue evidence="10">Leaves</tissue>
    </source>
</reference>
<keyword evidence="3" id="KW-0507">mRNA processing</keyword>
<dbReference type="InterPro" id="IPR032675">
    <property type="entry name" value="LRR_dom_sf"/>
</dbReference>
<dbReference type="SUPFAM" id="SSF52058">
    <property type="entry name" value="L domain-like"/>
    <property type="match status" value="1"/>
</dbReference>
<dbReference type="Proteomes" id="UP001367508">
    <property type="component" value="Unassembled WGS sequence"/>
</dbReference>
<evidence type="ECO:0000256" key="5">
    <source>
        <dbReference type="ARBA" id="ARBA00023187"/>
    </source>
</evidence>
<evidence type="ECO:0000313" key="11">
    <source>
        <dbReference type="Proteomes" id="UP001367508"/>
    </source>
</evidence>
<gene>
    <name evidence="10" type="ORF">VNO77_11776</name>
</gene>
<name>A0AAN9LWL1_CANGL</name>
<feature type="compositionally biased region" description="Basic and acidic residues" evidence="8">
    <location>
        <begin position="251"/>
        <end position="266"/>
    </location>
</feature>
<evidence type="ECO:0000259" key="9">
    <source>
        <dbReference type="SMART" id="SM00446"/>
    </source>
</evidence>
<dbReference type="GO" id="GO:0030620">
    <property type="term" value="F:U2 snRNA binding"/>
    <property type="evidence" value="ECO:0007669"/>
    <property type="project" value="InterPro"/>
</dbReference>
<accession>A0AAN9LWL1</accession>
<evidence type="ECO:0000256" key="8">
    <source>
        <dbReference type="SAM" id="MobiDB-lite"/>
    </source>
</evidence>
<dbReference type="InterPro" id="IPR003603">
    <property type="entry name" value="U2A'_phosphoprotein32A_C"/>
</dbReference>
<dbReference type="Gene3D" id="3.80.10.10">
    <property type="entry name" value="Ribonuclease Inhibitor"/>
    <property type="match status" value="1"/>
</dbReference>
<dbReference type="InterPro" id="IPR044640">
    <property type="entry name" value="RU2A"/>
</dbReference>
<evidence type="ECO:0000256" key="4">
    <source>
        <dbReference type="ARBA" id="ARBA00022737"/>
    </source>
</evidence>
<organism evidence="10 11">
    <name type="scientific">Canavalia gladiata</name>
    <name type="common">Sword bean</name>
    <name type="synonym">Dolichos gladiatus</name>
    <dbReference type="NCBI Taxonomy" id="3824"/>
    <lineage>
        <taxon>Eukaryota</taxon>
        <taxon>Viridiplantae</taxon>
        <taxon>Streptophyta</taxon>
        <taxon>Embryophyta</taxon>
        <taxon>Tracheophyta</taxon>
        <taxon>Spermatophyta</taxon>
        <taxon>Magnoliopsida</taxon>
        <taxon>eudicotyledons</taxon>
        <taxon>Gunneridae</taxon>
        <taxon>Pentapetalae</taxon>
        <taxon>rosids</taxon>
        <taxon>fabids</taxon>
        <taxon>Fabales</taxon>
        <taxon>Fabaceae</taxon>
        <taxon>Papilionoideae</taxon>
        <taxon>50 kb inversion clade</taxon>
        <taxon>NPAAA clade</taxon>
        <taxon>indigoferoid/millettioid clade</taxon>
        <taxon>Phaseoleae</taxon>
        <taxon>Canavalia</taxon>
    </lineage>
</organism>
<dbReference type="FunFam" id="3.80.10.10:FF:000026">
    <property type="entry name" value="U2 small nuclear ribonucleoprotein A"/>
    <property type="match status" value="1"/>
</dbReference>
<dbReference type="GO" id="GO:0005681">
    <property type="term" value="C:spliceosomal complex"/>
    <property type="evidence" value="ECO:0007669"/>
    <property type="project" value="UniProtKB-KW"/>
</dbReference>
<dbReference type="PROSITE" id="PS51450">
    <property type="entry name" value="LRR"/>
    <property type="match status" value="2"/>
</dbReference>
<keyword evidence="6" id="KW-0539">Nucleus</keyword>
<evidence type="ECO:0000256" key="6">
    <source>
        <dbReference type="ARBA" id="ARBA00023242"/>
    </source>
</evidence>
<dbReference type="SMART" id="SM00446">
    <property type="entry name" value="LRRcap"/>
    <property type="match status" value="1"/>
</dbReference>
<dbReference type="AlphaFoldDB" id="A0AAN9LWL1"/>
<comment type="subcellular location">
    <subcellularLocation>
        <location evidence="1">Nucleus</location>
    </subcellularLocation>
</comment>
<evidence type="ECO:0000256" key="7">
    <source>
        <dbReference type="ARBA" id="ARBA00024196"/>
    </source>
</evidence>
<feature type="region of interest" description="Disordered" evidence="8">
    <location>
        <begin position="176"/>
        <end position="198"/>
    </location>
</feature>
<comment type="similarity">
    <text evidence="7">Belongs to the U2 small nuclear ribonucleoprotein A family.</text>
</comment>
<dbReference type="EMBL" id="JAYMYQ010000003">
    <property type="protein sequence ID" value="KAK7343211.1"/>
    <property type="molecule type" value="Genomic_DNA"/>
</dbReference>